<dbReference type="Proteomes" id="UP001180020">
    <property type="component" value="Unassembled WGS sequence"/>
</dbReference>
<dbReference type="AlphaFoldDB" id="A0AAV9DMC0"/>
<evidence type="ECO:0000313" key="3">
    <source>
        <dbReference type="Proteomes" id="UP001180020"/>
    </source>
</evidence>
<accession>A0AAV9DMC0</accession>
<evidence type="ECO:0000256" key="1">
    <source>
        <dbReference type="SAM" id="MobiDB-lite"/>
    </source>
</evidence>
<reference evidence="2" key="1">
    <citation type="journal article" date="2023" name="Nat. Commun.">
        <title>Diploid and tetraploid genomes of Acorus and the evolution of monocots.</title>
        <authorList>
            <person name="Ma L."/>
            <person name="Liu K.W."/>
            <person name="Li Z."/>
            <person name="Hsiao Y.Y."/>
            <person name="Qi Y."/>
            <person name="Fu T."/>
            <person name="Tang G.D."/>
            <person name="Zhang D."/>
            <person name="Sun W.H."/>
            <person name="Liu D.K."/>
            <person name="Li Y."/>
            <person name="Chen G.Z."/>
            <person name="Liu X.D."/>
            <person name="Liao X.Y."/>
            <person name="Jiang Y.T."/>
            <person name="Yu X."/>
            <person name="Hao Y."/>
            <person name="Huang J."/>
            <person name="Zhao X.W."/>
            <person name="Ke S."/>
            <person name="Chen Y.Y."/>
            <person name="Wu W.L."/>
            <person name="Hsu J.L."/>
            <person name="Lin Y.F."/>
            <person name="Huang M.D."/>
            <person name="Li C.Y."/>
            <person name="Huang L."/>
            <person name="Wang Z.W."/>
            <person name="Zhao X."/>
            <person name="Zhong W.Y."/>
            <person name="Peng D.H."/>
            <person name="Ahmad S."/>
            <person name="Lan S."/>
            <person name="Zhang J.S."/>
            <person name="Tsai W.C."/>
            <person name="Van de Peer Y."/>
            <person name="Liu Z.J."/>
        </authorList>
    </citation>
    <scope>NUCLEOTIDE SEQUENCE</scope>
    <source>
        <strain evidence="2">CP</strain>
    </source>
</reference>
<name>A0AAV9DMC0_ACOCL</name>
<comment type="caution">
    <text evidence="2">The sequence shown here is derived from an EMBL/GenBank/DDBJ whole genome shotgun (WGS) entry which is preliminary data.</text>
</comment>
<feature type="compositionally biased region" description="Polar residues" evidence="1">
    <location>
        <begin position="1"/>
        <end position="11"/>
    </location>
</feature>
<dbReference type="EMBL" id="JAUJYO010000012">
    <property type="protein sequence ID" value="KAK1301668.1"/>
    <property type="molecule type" value="Genomic_DNA"/>
</dbReference>
<sequence length="85" mass="9461">MHGVGETSSQVFDGPGPYRPKSKMGPFHGLALIVLQILTRSPSPTQSTEPGSNFVELRCGNRMFHNARMTAIYFTDTMENIYIKV</sequence>
<reference evidence="2" key="2">
    <citation type="submission" date="2023-06" db="EMBL/GenBank/DDBJ databases">
        <authorList>
            <person name="Ma L."/>
            <person name="Liu K.-W."/>
            <person name="Li Z."/>
            <person name="Hsiao Y.-Y."/>
            <person name="Qi Y."/>
            <person name="Fu T."/>
            <person name="Tang G."/>
            <person name="Zhang D."/>
            <person name="Sun W.-H."/>
            <person name="Liu D.-K."/>
            <person name="Li Y."/>
            <person name="Chen G.-Z."/>
            <person name="Liu X.-D."/>
            <person name="Liao X.-Y."/>
            <person name="Jiang Y.-T."/>
            <person name="Yu X."/>
            <person name="Hao Y."/>
            <person name="Huang J."/>
            <person name="Zhao X.-W."/>
            <person name="Ke S."/>
            <person name="Chen Y.-Y."/>
            <person name="Wu W.-L."/>
            <person name="Hsu J.-L."/>
            <person name="Lin Y.-F."/>
            <person name="Huang M.-D."/>
            <person name="Li C.-Y."/>
            <person name="Huang L."/>
            <person name="Wang Z.-W."/>
            <person name="Zhao X."/>
            <person name="Zhong W.-Y."/>
            <person name="Peng D.-H."/>
            <person name="Ahmad S."/>
            <person name="Lan S."/>
            <person name="Zhang J.-S."/>
            <person name="Tsai W.-C."/>
            <person name="Van De Peer Y."/>
            <person name="Liu Z.-J."/>
        </authorList>
    </citation>
    <scope>NUCLEOTIDE SEQUENCE</scope>
    <source>
        <strain evidence="2">CP</strain>
        <tissue evidence="2">Leaves</tissue>
    </source>
</reference>
<proteinExistence type="predicted"/>
<protein>
    <submittedName>
        <fullName evidence="2">Uncharacterized protein</fullName>
    </submittedName>
</protein>
<keyword evidence="3" id="KW-1185">Reference proteome</keyword>
<gene>
    <name evidence="2" type="ORF">QJS10_CPB12g00134</name>
</gene>
<evidence type="ECO:0000313" key="2">
    <source>
        <dbReference type="EMBL" id="KAK1301668.1"/>
    </source>
</evidence>
<organism evidence="2 3">
    <name type="scientific">Acorus calamus</name>
    <name type="common">Sweet flag</name>
    <dbReference type="NCBI Taxonomy" id="4465"/>
    <lineage>
        <taxon>Eukaryota</taxon>
        <taxon>Viridiplantae</taxon>
        <taxon>Streptophyta</taxon>
        <taxon>Embryophyta</taxon>
        <taxon>Tracheophyta</taxon>
        <taxon>Spermatophyta</taxon>
        <taxon>Magnoliopsida</taxon>
        <taxon>Liliopsida</taxon>
        <taxon>Acoraceae</taxon>
        <taxon>Acorus</taxon>
    </lineage>
</organism>
<feature type="region of interest" description="Disordered" evidence="1">
    <location>
        <begin position="1"/>
        <end position="21"/>
    </location>
</feature>